<dbReference type="AlphaFoldDB" id="A0A150Y097"/>
<reference evidence="2 3" key="1">
    <citation type="submission" date="2016-01" db="EMBL/GenBank/DDBJ databases">
        <title>Genome sequencing of Roseivirga seohaensis SW-152.</title>
        <authorList>
            <person name="Selvaratnam C."/>
            <person name="Thevarajoo S."/>
            <person name="Goh K.M."/>
            <person name="Ee R."/>
            <person name="Chan K.-G."/>
            <person name="Chong C.S."/>
        </authorList>
    </citation>
    <scope>NUCLEOTIDE SEQUENCE [LARGE SCALE GENOMIC DNA]</scope>
    <source>
        <strain evidence="2 3">SW-152</strain>
    </source>
</reference>
<dbReference type="InterPro" id="IPR029068">
    <property type="entry name" value="Glyas_Bleomycin-R_OHBP_Dase"/>
</dbReference>
<sequence>MNMNTPFHLAFPVKDIESTRSFFGDLLGCEIGRSTDKWIDFNFFGHQLSAHVKPEELAQAHANIVDGKNVPVRHFGAILEWKQWHTLADKLKAHGTEFVIEPYIRFEGQVGEQATMFFLDPSGNALEFKAFKDTSQIFAK</sequence>
<evidence type="ECO:0000313" key="3">
    <source>
        <dbReference type="Proteomes" id="UP000075663"/>
    </source>
</evidence>
<feature type="domain" description="VOC" evidence="1">
    <location>
        <begin position="5"/>
        <end position="131"/>
    </location>
</feature>
<evidence type="ECO:0000259" key="1">
    <source>
        <dbReference type="PROSITE" id="PS51819"/>
    </source>
</evidence>
<dbReference type="Pfam" id="PF00903">
    <property type="entry name" value="Glyoxalase"/>
    <property type="match status" value="1"/>
</dbReference>
<organism evidence="2 3">
    <name type="scientific">Roseivirga seohaensis</name>
    <dbReference type="NCBI Taxonomy" id="1914963"/>
    <lineage>
        <taxon>Bacteria</taxon>
        <taxon>Pseudomonadati</taxon>
        <taxon>Bacteroidota</taxon>
        <taxon>Cytophagia</taxon>
        <taxon>Cytophagales</taxon>
        <taxon>Roseivirgaceae</taxon>
        <taxon>Roseivirga</taxon>
    </lineage>
</organism>
<dbReference type="InterPro" id="IPR004360">
    <property type="entry name" value="Glyas_Fos-R_dOase_dom"/>
</dbReference>
<evidence type="ECO:0000313" key="2">
    <source>
        <dbReference type="EMBL" id="KYG84275.1"/>
    </source>
</evidence>
<dbReference type="SUPFAM" id="SSF54593">
    <property type="entry name" value="Glyoxalase/Bleomycin resistance protein/Dihydroxybiphenyl dioxygenase"/>
    <property type="match status" value="1"/>
</dbReference>
<dbReference type="PANTHER" id="PTHR39434">
    <property type="match status" value="1"/>
</dbReference>
<name>A0A150Y097_9BACT</name>
<dbReference type="PROSITE" id="PS51819">
    <property type="entry name" value="VOC"/>
    <property type="match status" value="1"/>
</dbReference>
<accession>A0A150Y097</accession>
<gene>
    <name evidence="2" type="ORF">AWW67_03965</name>
</gene>
<proteinExistence type="predicted"/>
<dbReference type="InterPro" id="IPR037523">
    <property type="entry name" value="VOC_core"/>
</dbReference>
<dbReference type="Gene3D" id="3.10.180.10">
    <property type="entry name" value="2,3-Dihydroxybiphenyl 1,2-Dioxygenase, domain 1"/>
    <property type="match status" value="1"/>
</dbReference>
<dbReference type="PANTHER" id="PTHR39434:SF1">
    <property type="entry name" value="VOC DOMAIN-CONTAINING PROTEIN"/>
    <property type="match status" value="1"/>
</dbReference>
<dbReference type="Proteomes" id="UP000075663">
    <property type="component" value="Unassembled WGS sequence"/>
</dbReference>
<comment type="caution">
    <text evidence="2">The sequence shown here is derived from an EMBL/GenBank/DDBJ whole genome shotgun (WGS) entry which is preliminary data.</text>
</comment>
<dbReference type="EMBL" id="LRPB01000023">
    <property type="protein sequence ID" value="KYG84275.1"/>
    <property type="molecule type" value="Genomic_DNA"/>
</dbReference>
<protein>
    <submittedName>
        <fullName evidence="2">Glyoxalase</fullName>
    </submittedName>
</protein>
<dbReference type="CDD" id="cd08357">
    <property type="entry name" value="VOC_like"/>
    <property type="match status" value="1"/>
</dbReference>